<dbReference type="RefSeq" id="WP_153345552.1">
    <property type="nucleotide sequence ID" value="NZ_WIVE01000054.1"/>
</dbReference>
<proteinExistence type="inferred from homology"/>
<dbReference type="InterPro" id="IPR010985">
    <property type="entry name" value="Ribbon_hlx_hlx"/>
</dbReference>
<dbReference type="PANTHER" id="PTHR36582">
    <property type="entry name" value="ANTITOXIN PARD"/>
    <property type="match status" value="1"/>
</dbReference>
<comment type="caution">
    <text evidence="3">The sequence shown here is derived from an EMBL/GenBank/DDBJ whole genome shotgun (WGS) entry which is preliminary data.</text>
</comment>
<reference evidence="3 4" key="1">
    <citation type="submission" date="2019-10" db="EMBL/GenBank/DDBJ databases">
        <title>Draft whole-genome sequence of the purple nonsulfur photosynthetic bacterium Roseospira navarrensis DSM 15114.</title>
        <authorList>
            <person name="Kyndt J.A."/>
            <person name="Meyer T.E."/>
        </authorList>
    </citation>
    <scope>NUCLEOTIDE SEQUENCE [LARGE SCALE GENOMIC DNA]</scope>
    <source>
        <strain evidence="3 4">DSM 15114</strain>
    </source>
</reference>
<evidence type="ECO:0000256" key="1">
    <source>
        <dbReference type="ARBA" id="ARBA00008580"/>
    </source>
</evidence>
<keyword evidence="4" id="KW-1185">Reference proteome</keyword>
<protein>
    <submittedName>
        <fullName evidence="3">Type II toxin-antitoxin system ParD family antitoxin</fullName>
    </submittedName>
</protein>
<dbReference type="InterPro" id="IPR038296">
    <property type="entry name" value="ParD_sf"/>
</dbReference>
<dbReference type="GO" id="GO:0006355">
    <property type="term" value="P:regulation of DNA-templated transcription"/>
    <property type="evidence" value="ECO:0007669"/>
    <property type="project" value="InterPro"/>
</dbReference>
<accession>A0A7X1ZFU1</accession>
<keyword evidence="2" id="KW-1277">Toxin-antitoxin system</keyword>
<dbReference type="AlphaFoldDB" id="A0A7X1ZFU1"/>
<sequence>MPTRNVVLTDHQAALIERLVASGRYQNASEVLRDGLRLIETRDAEHAARLEALREAAAVGIRDIEAGRYTEFESAEAMADYFADIADQRIRAEEERQAAAAQGRVASR</sequence>
<dbReference type="CDD" id="cd22231">
    <property type="entry name" value="RHH_NikR_HicB-like"/>
    <property type="match status" value="1"/>
</dbReference>
<dbReference type="Pfam" id="PF03693">
    <property type="entry name" value="ParD_antitoxin"/>
    <property type="match status" value="1"/>
</dbReference>
<evidence type="ECO:0000256" key="2">
    <source>
        <dbReference type="ARBA" id="ARBA00022649"/>
    </source>
</evidence>
<dbReference type="PANTHER" id="PTHR36582:SF2">
    <property type="entry name" value="ANTITOXIN PARD"/>
    <property type="match status" value="1"/>
</dbReference>
<evidence type="ECO:0000313" key="3">
    <source>
        <dbReference type="EMBL" id="MQX37754.1"/>
    </source>
</evidence>
<dbReference type="Proteomes" id="UP000434582">
    <property type="component" value="Unassembled WGS sequence"/>
</dbReference>
<dbReference type="Gene3D" id="6.10.10.120">
    <property type="entry name" value="Antitoxin ParD1-like"/>
    <property type="match status" value="1"/>
</dbReference>
<comment type="similarity">
    <text evidence="1">Belongs to the ParD antitoxin family.</text>
</comment>
<dbReference type="InterPro" id="IPR022789">
    <property type="entry name" value="ParD"/>
</dbReference>
<dbReference type="OrthoDB" id="9811310at2"/>
<dbReference type="SUPFAM" id="SSF47598">
    <property type="entry name" value="Ribbon-helix-helix"/>
    <property type="match status" value="1"/>
</dbReference>
<organism evidence="3 4">
    <name type="scientific">Roseospira navarrensis</name>
    <dbReference type="NCBI Taxonomy" id="140058"/>
    <lineage>
        <taxon>Bacteria</taxon>
        <taxon>Pseudomonadati</taxon>
        <taxon>Pseudomonadota</taxon>
        <taxon>Alphaproteobacteria</taxon>
        <taxon>Rhodospirillales</taxon>
        <taxon>Rhodospirillaceae</taxon>
        <taxon>Roseospira</taxon>
    </lineage>
</organism>
<dbReference type="EMBL" id="WIVE01000054">
    <property type="protein sequence ID" value="MQX37754.1"/>
    <property type="molecule type" value="Genomic_DNA"/>
</dbReference>
<name>A0A7X1ZFU1_9PROT</name>
<gene>
    <name evidence="3" type="ORF">GHC57_14625</name>
</gene>
<evidence type="ECO:0000313" key="4">
    <source>
        <dbReference type="Proteomes" id="UP000434582"/>
    </source>
</evidence>
<dbReference type="NCBIfam" id="TIGR02606">
    <property type="entry name" value="antidote_CC2985"/>
    <property type="match status" value="1"/>
</dbReference>